<organism evidence="11 12">
    <name type="scientific">Desulfosudis oleivorans (strain DSM 6200 / JCM 39069 / Hxd3)</name>
    <name type="common">Desulfococcus oleovorans</name>
    <dbReference type="NCBI Taxonomy" id="96561"/>
    <lineage>
        <taxon>Bacteria</taxon>
        <taxon>Pseudomonadati</taxon>
        <taxon>Thermodesulfobacteriota</taxon>
        <taxon>Desulfobacteria</taxon>
        <taxon>Desulfobacterales</taxon>
        <taxon>Desulfosudaceae</taxon>
        <taxon>Desulfosudis</taxon>
    </lineage>
</organism>
<comment type="pathway">
    <text evidence="1 9">Bacterial outer membrane biogenesis; LPS core biosynthesis.</text>
</comment>
<dbReference type="EMBL" id="CP000859">
    <property type="protein sequence ID" value="ABW67566.1"/>
    <property type="molecule type" value="Genomic_DNA"/>
</dbReference>
<keyword evidence="4 9" id="KW-0808">Transferase</keyword>
<proteinExistence type="inferred from homology"/>
<feature type="active site" description="Proton acceptor" evidence="7">
    <location>
        <position position="66"/>
    </location>
</feature>
<dbReference type="GO" id="GO:0043842">
    <property type="term" value="F:Kdo transferase activity"/>
    <property type="evidence" value="ECO:0007669"/>
    <property type="project" value="UniProtKB-EC"/>
</dbReference>
<evidence type="ECO:0000259" key="10">
    <source>
        <dbReference type="Pfam" id="PF04413"/>
    </source>
</evidence>
<evidence type="ECO:0000256" key="2">
    <source>
        <dbReference type="ARBA" id="ARBA00012621"/>
    </source>
</evidence>
<evidence type="ECO:0000313" key="12">
    <source>
        <dbReference type="Proteomes" id="UP000008561"/>
    </source>
</evidence>
<dbReference type="AlphaFoldDB" id="A9A0U1"/>
<dbReference type="Gene3D" id="3.40.50.2000">
    <property type="entry name" value="Glycogen Phosphorylase B"/>
    <property type="match status" value="1"/>
</dbReference>
<dbReference type="CAZy" id="GT30">
    <property type="family name" value="Glycosyltransferase Family 30"/>
</dbReference>
<comment type="subcellular location">
    <subcellularLocation>
        <location evidence="9">Cell membrane</location>
    </subcellularLocation>
</comment>
<dbReference type="STRING" id="96561.Dole_1762"/>
<comment type="function">
    <text evidence="9">Involved in lipopolysaccharide (LPS) biosynthesis. Catalyzes the transfer of 3-deoxy-D-manno-octulosonate (Kdo) residue(s) from CMP-Kdo to lipid IV(A), the tetraacyldisaccharide-1,4'-bisphosphate precursor of lipid A.</text>
</comment>
<dbReference type="InterPro" id="IPR007507">
    <property type="entry name" value="Glycos_transf_N"/>
</dbReference>
<evidence type="ECO:0000313" key="11">
    <source>
        <dbReference type="EMBL" id="ABW67566.1"/>
    </source>
</evidence>
<dbReference type="InterPro" id="IPR038107">
    <property type="entry name" value="Glycos_transf_N_sf"/>
</dbReference>
<sequence>MHPAYFLYTLAGTSLFLLLFPLFLLYSRLTGKHRYGLDQRLGRYSGIVDLPKGPTRIWIHAASVGEVRVAEAVIDEFRLAMPGCTIVLSVMTASGHAVAETALAGKAVCVLVPLDFIFTVRRAMKTVRPDIFVCLETEIWPHLILEAKRFGAVTAILNGRISRQACHRYRFIAPLVAETLRHVDLFSMVSREDSDRIISLGAPGDRVYVGGNAKFRFLADLGKPAVRDRMRQVFCVKEGQPVLVAGSTRKEEAGIVIDVYQALRVEFPEMVLVLAPRHIERVDAVLALLRERGVKAETKRDLEKATAFRQCPVVVIDTMGELPNIYSVATVAFCGGSLVPLGGQNPLEPAAWEVPVLYGPHMDDFIEARNALEVAGGGMCVTGRESLAQAVANLFRFPERAAAMGRAAGKTVSLHSGAARHHVDLARNGFSALRAGRR</sequence>
<comment type="catalytic activity">
    <reaction evidence="6 9">
        <text>lipid IVA (E. coli) + CMP-3-deoxy-beta-D-manno-octulosonate = alpha-Kdo-(2-&gt;6)-lipid IVA (E. coli) + CMP + H(+)</text>
        <dbReference type="Rhea" id="RHEA:28066"/>
        <dbReference type="ChEBI" id="CHEBI:15378"/>
        <dbReference type="ChEBI" id="CHEBI:58603"/>
        <dbReference type="ChEBI" id="CHEBI:60364"/>
        <dbReference type="ChEBI" id="CHEBI:60377"/>
        <dbReference type="ChEBI" id="CHEBI:85987"/>
        <dbReference type="EC" id="2.4.99.12"/>
    </reaction>
</comment>
<dbReference type="SUPFAM" id="SSF53756">
    <property type="entry name" value="UDP-Glycosyltransferase/glycogen phosphorylase"/>
    <property type="match status" value="1"/>
</dbReference>
<dbReference type="Gene3D" id="3.40.50.11720">
    <property type="entry name" value="3-Deoxy-D-manno-octulosonic-acid transferase, N-terminal domain"/>
    <property type="match status" value="1"/>
</dbReference>
<evidence type="ECO:0000256" key="5">
    <source>
        <dbReference type="ARBA" id="ARBA00031445"/>
    </source>
</evidence>
<feature type="site" description="Transition state stabilizer" evidence="8">
    <location>
        <position position="214"/>
    </location>
</feature>
<accession>A9A0U1</accession>
<keyword evidence="9" id="KW-0812">Transmembrane</keyword>
<comment type="similarity">
    <text evidence="9">Belongs to the glycosyltransferase group 1 family.</text>
</comment>
<evidence type="ECO:0000256" key="4">
    <source>
        <dbReference type="ARBA" id="ARBA00022679"/>
    </source>
</evidence>
<dbReference type="UniPathway" id="UPA00958"/>
<dbReference type="eggNOG" id="COG1519">
    <property type="taxonomic scope" value="Bacteria"/>
</dbReference>
<keyword evidence="9" id="KW-0472">Membrane</keyword>
<dbReference type="EC" id="2.4.99.12" evidence="2 9"/>
<evidence type="ECO:0000256" key="7">
    <source>
        <dbReference type="PIRSR" id="PIRSR639901-1"/>
    </source>
</evidence>
<dbReference type="PANTHER" id="PTHR42755">
    <property type="entry name" value="3-DEOXY-MANNO-OCTULOSONATE CYTIDYLYLTRANSFERASE"/>
    <property type="match status" value="1"/>
</dbReference>
<dbReference type="InterPro" id="IPR039901">
    <property type="entry name" value="Kdotransferase"/>
</dbReference>
<dbReference type="HOGENOM" id="CLU_036146_2_1_7"/>
<dbReference type="RefSeq" id="WP_012175182.1">
    <property type="nucleotide sequence ID" value="NC_009943.1"/>
</dbReference>
<evidence type="ECO:0000256" key="3">
    <source>
        <dbReference type="ARBA" id="ARBA00019077"/>
    </source>
</evidence>
<dbReference type="GO" id="GO:0009244">
    <property type="term" value="P:lipopolysaccharide core region biosynthetic process"/>
    <property type="evidence" value="ECO:0007669"/>
    <property type="project" value="UniProtKB-UniRule"/>
</dbReference>
<keyword evidence="9" id="KW-1133">Transmembrane helix</keyword>
<dbReference type="GO" id="GO:0005886">
    <property type="term" value="C:plasma membrane"/>
    <property type="evidence" value="ECO:0007669"/>
    <property type="project" value="UniProtKB-SubCell"/>
</dbReference>
<feature type="site" description="Transition state stabilizer" evidence="8">
    <location>
        <position position="136"/>
    </location>
</feature>
<feature type="transmembrane region" description="Helical" evidence="9">
    <location>
        <begin position="6"/>
        <end position="26"/>
    </location>
</feature>
<dbReference type="Pfam" id="PF04413">
    <property type="entry name" value="Glycos_transf_N"/>
    <property type="match status" value="1"/>
</dbReference>
<dbReference type="KEGG" id="dol:Dole_1762"/>
<gene>
    <name evidence="11" type="ordered locus">Dole_1762</name>
</gene>
<protein>
    <recommendedName>
        <fullName evidence="3 9">3-deoxy-D-manno-octulosonic acid transferase</fullName>
        <shortName evidence="9">Kdo transferase</shortName>
        <ecNumber evidence="2 9">2.4.99.12</ecNumber>
    </recommendedName>
    <alternativeName>
        <fullName evidence="5 9">Lipid IV(A) 3-deoxy-D-manno-octulosonic acid transferase</fullName>
    </alternativeName>
</protein>
<name>A9A0U1_DESOH</name>
<dbReference type="PANTHER" id="PTHR42755:SF1">
    <property type="entry name" value="3-DEOXY-D-MANNO-OCTULOSONIC ACID TRANSFERASE, MITOCHONDRIAL-RELATED"/>
    <property type="match status" value="1"/>
</dbReference>
<keyword evidence="12" id="KW-1185">Reference proteome</keyword>
<keyword evidence="9" id="KW-0448">Lipopolysaccharide biosynthesis</keyword>
<evidence type="ECO:0000256" key="9">
    <source>
        <dbReference type="RuleBase" id="RU365103"/>
    </source>
</evidence>
<evidence type="ECO:0000256" key="6">
    <source>
        <dbReference type="ARBA" id="ARBA00049183"/>
    </source>
</evidence>
<dbReference type="GO" id="GO:0009245">
    <property type="term" value="P:lipid A biosynthetic process"/>
    <property type="evidence" value="ECO:0007669"/>
    <property type="project" value="TreeGrafter"/>
</dbReference>
<evidence type="ECO:0000256" key="1">
    <source>
        <dbReference type="ARBA" id="ARBA00004713"/>
    </source>
</evidence>
<feature type="domain" description="3-deoxy-D-manno-octulosonic-acid transferase N-terminal" evidence="10">
    <location>
        <begin position="37"/>
        <end position="216"/>
    </location>
</feature>
<dbReference type="Proteomes" id="UP000008561">
    <property type="component" value="Chromosome"/>
</dbReference>
<dbReference type="OrthoDB" id="9789797at2"/>
<evidence type="ECO:0000256" key="8">
    <source>
        <dbReference type="PIRSR" id="PIRSR639901-2"/>
    </source>
</evidence>
<keyword evidence="9" id="KW-1003">Cell membrane</keyword>
<reference evidence="11 12" key="1">
    <citation type="submission" date="2007-10" db="EMBL/GenBank/DDBJ databases">
        <title>Complete sequence of Desulfococcus oleovorans Hxd3.</title>
        <authorList>
            <consortium name="US DOE Joint Genome Institute"/>
            <person name="Copeland A."/>
            <person name="Lucas S."/>
            <person name="Lapidus A."/>
            <person name="Barry K."/>
            <person name="Glavina del Rio T."/>
            <person name="Dalin E."/>
            <person name="Tice H."/>
            <person name="Pitluck S."/>
            <person name="Kiss H."/>
            <person name="Brettin T."/>
            <person name="Bruce D."/>
            <person name="Detter J.C."/>
            <person name="Han C."/>
            <person name="Schmutz J."/>
            <person name="Larimer F."/>
            <person name="Land M."/>
            <person name="Hauser L."/>
            <person name="Kyrpides N."/>
            <person name="Kim E."/>
            <person name="Wawrik B."/>
            <person name="Richardson P."/>
        </authorList>
    </citation>
    <scope>NUCLEOTIDE SEQUENCE [LARGE SCALE GENOMIC DNA]</scope>
    <source>
        <strain evidence="12">DSM 6200 / JCM 39069 / Hxd3</strain>
    </source>
</reference>